<dbReference type="KEGG" id="kpd:CW740_03370"/>
<protein>
    <submittedName>
        <fullName evidence="1">DUF3081 domain-containing protein</fullName>
    </submittedName>
</protein>
<dbReference type="InterPro" id="IPR021432">
    <property type="entry name" value="DUF3081"/>
</dbReference>
<accession>A0A2K9API6</accession>
<reference evidence="1 2" key="1">
    <citation type="submission" date="2017-12" db="EMBL/GenBank/DDBJ databases">
        <title>Kangiella profundi FT102 completed genome.</title>
        <authorList>
            <person name="Xu J."/>
            <person name="Wang J."/>
            <person name="Lu Y."/>
        </authorList>
    </citation>
    <scope>NUCLEOTIDE SEQUENCE [LARGE SCALE GENOMIC DNA]</scope>
    <source>
        <strain evidence="1 2">FT102</strain>
    </source>
</reference>
<dbReference type="OrthoDB" id="5818611at2"/>
<name>A0A2K9API6_9GAMM</name>
<organism evidence="1 2">
    <name type="scientific">Kangiella profundi</name>
    <dbReference type="NCBI Taxonomy" id="1561924"/>
    <lineage>
        <taxon>Bacteria</taxon>
        <taxon>Pseudomonadati</taxon>
        <taxon>Pseudomonadota</taxon>
        <taxon>Gammaproteobacteria</taxon>
        <taxon>Kangiellales</taxon>
        <taxon>Kangiellaceae</taxon>
        <taxon>Kangiella</taxon>
    </lineage>
</organism>
<dbReference type="EMBL" id="CP025120">
    <property type="protein sequence ID" value="AUD78333.1"/>
    <property type="molecule type" value="Genomic_DNA"/>
</dbReference>
<dbReference type="AlphaFoldDB" id="A0A2K9API6"/>
<dbReference type="Proteomes" id="UP000232693">
    <property type="component" value="Chromosome"/>
</dbReference>
<dbReference type="RefSeq" id="WP_106646206.1">
    <property type="nucleotide sequence ID" value="NZ_BMGO01000002.1"/>
</dbReference>
<sequence length="91" mass="10703">MSTDIDIRQALRVFQIIADKGEQRGNRHYFKGIYAMSGFDGYDVELTDEKVTLNIYFHSRFDLGYKNQIDKEAFFEKINKIDALRKSKDKS</sequence>
<evidence type="ECO:0000313" key="1">
    <source>
        <dbReference type="EMBL" id="AUD78333.1"/>
    </source>
</evidence>
<proteinExistence type="predicted"/>
<keyword evidence="2" id="KW-1185">Reference proteome</keyword>
<dbReference type="Pfam" id="PF11280">
    <property type="entry name" value="DUF3081"/>
    <property type="match status" value="1"/>
</dbReference>
<gene>
    <name evidence="1" type="ORF">CW740_03370</name>
</gene>
<evidence type="ECO:0000313" key="2">
    <source>
        <dbReference type="Proteomes" id="UP000232693"/>
    </source>
</evidence>